<reference evidence="2 3" key="1">
    <citation type="submission" date="2023-03" db="EMBL/GenBank/DDBJ databases">
        <title>Thalassotalea loyana LMG 22536T draft genome sequence.</title>
        <authorList>
            <person name="Sawabe T."/>
        </authorList>
    </citation>
    <scope>NUCLEOTIDE SEQUENCE [LARGE SCALE GENOMIC DNA]</scope>
    <source>
        <strain evidence="2 3">LMG 22536</strain>
    </source>
</reference>
<organism evidence="2 3">
    <name type="scientific">Thalassotalea loyana</name>
    <dbReference type="NCBI Taxonomy" id="280483"/>
    <lineage>
        <taxon>Bacteria</taxon>
        <taxon>Pseudomonadati</taxon>
        <taxon>Pseudomonadota</taxon>
        <taxon>Gammaproteobacteria</taxon>
        <taxon>Alteromonadales</taxon>
        <taxon>Colwelliaceae</taxon>
        <taxon>Thalassotalea</taxon>
    </lineage>
</organism>
<keyword evidence="3" id="KW-1185">Reference proteome</keyword>
<dbReference type="InterPro" id="IPR011010">
    <property type="entry name" value="DNA_brk_join_enz"/>
</dbReference>
<dbReference type="SUPFAM" id="SSF56349">
    <property type="entry name" value="DNA breaking-rejoining enzymes"/>
    <property type="match status" value="1"/>
</dbReference>
<evidence type="ECO:0008006" key="4">
    <source>
        <dbReference type="Google" id="ProtNLM"/>
    </source>
</evidence>
<accession>A0ABQ6H9B7</accession>
<evidence type="ECO:0000313" key="3">
    <source>
        <dbReference type="Proteomes" id="UP001157134"/>
    </source>
</evidence>
<sequence length="406" mass="47228">MQRYNDKDINKHYVYLDDNHFPILLPCLFARYTQCSGLRIDTKVEMNPTSKKKEETFITKELGGEQAYTICNHLGRFLQWINDYKGSDYVRLTTHTALPNGIINEYINKYLIDECESGEAVSQQAVNALTAYYHWLFYFFDNRRKYIGVESAYRAVARNNNKGVKAVKYLLPQTRQILYQNTKSLLQEVVLRNGGELGCRTKENTGFLLHDFKVNKETYSGLLTLFEQLESHPNQEEFKYYLSSLYTKYGRSRMLYIPRGLLEKMKKYYELERPRSSSNHLLLANSGNAKGKCISSAFGSNTFLEVRRKVLEKINAGHPRYANIQEITECNTYHHLRHSFGTDIFYNLCEGQNKHYETITTTSGVYLETARRLGHQVEGLHAGETTKRYIHSCCYRECLLKEVVNG</sequence>
<keyword evidence="1" id="KW-0233">DNA recombination</keyword>
<comment type="caution">
    <text evidence="2">The sequence shown here is derived from an EMBL/GenBank/DDBJ whole genome shotgun (WGS) entry which is preliminary data.</text>
</comment>
<evidence type="ECO:0000256" key="1">
    <source>
        <dbReference type="ARBA" id="ARBA00023172"/>
    </source>
</evidence>
<name>A0ABQ6H9B7_9GAMM</name>
<dbReference type="InterPro" id="IPR013762">
    <property type="entry name" value="Integrase-like_cat_sf"/>
</dbReference>
<dbReference type="EMBL" id="BSSV01000001">
    <property type="protein sequence ID" value="GLX84554.1"/>
    <property type="molecule type" value="Genomic_DNA"/>
</dbReference>
<gene>
    <name evidence="2" type="ORF">tloyanaT_08060</name>
</gene>
<proteinExistence type="predicted"/>
<evidence type="ECO:0000313" key="2">
    <source>
        <dbReference type="EMBL" id="GLX84554.1"/>
    </source>
</evidence>
<dbReference type="Gene3D" id="1.10.443.10">
    <property type="entry name" value="Intergrase catalytic core"/>
    <property type="match status" value="1"/>
</dbReference>
<protein>
    <recommendedName>
        <fullName evidence="4">Site-specific integrase</fullName>
    </recommendedName>
</protein>
<dbReference type="Proteomes" id="UP001157134">
    <property type="component" value="Unassembled WGS sequence"/>
</dbReference>